<sequence>MKAVAQLHLNGIARPPGRLHASAERRTTTTFPQNATPVIVIVGTPGPSAAWSKPPMPGAADVDLGDLLSAILFPAERPSS</sequence>
<evidence type="ECO:0000313" key="2">
    <source>
        <dbReference type="Proteomes" id="UP000603904"/>
    </source>
</evidence>
<accession>A0ABQ4GC88</accession>
<dbReference type="EMBL" id="BOOC01000066">
    <property type="protein sequence ID" value="GIH44657.1"/>
    <property type="molecule type" value="Genomic_DNA"/>
</dbReference>
<dbReference type="Proteomes" id="UP000603904">
    <property type="component" value="Unassembled WGS sequence"/>
</dbReference>
<name>A0ABQ4GC88_9ACTN</name>
<evidence type="ECO:0000313" key="1">
    <source>
        <dbReference type="EMBL" id="GIH44657.1"/>
    </source>
</evidence>
<gene>
    <name evidence="1" type="ORF">Mco01_76570</name>
</gene>
<proteinExistence type="predicted"/>
<protein>
    <submittedName>
        <fullName evidence="1">Uncharacterized protein</fullName>
    </submittedName>
</protein>
<comment type="caution">
    <text evidence="1">The sequence shown here is derived from an EMBL/GenBank/DDBJ whole genome shotgun (WGS) entry which is preliminary data.</text>
</comment>
<reference evidence="1 2" key="1">
    <citation type="submission" date="2021-01" db="EMBL/GenBank/DDBJ databases">
        <title>Whole genome shotgun sequence of Microbispora corallina NBRC 16416.</title>
        <authorList>
            <person name="Komaki H."/>
            <person name="Tamura T."/>
        </authorList>
    </citation>
    <scope>NUCLEOTIDE SEQUENCE [LARGE SCALE GENOMIC DNA]</scope>
    <source>
        <strain evidence="1 2">NBRC 16416</strain>
    </source>
</reference>
<dbReference type="RefSeq" id="WP_204061637.1">
    <property type="nucleotide sequence ID" value="NZ_BAAAGP010000023.1"/>
</dbReference>
<organism evidence="1 2">
    <name type="scientific">Microbispora corallina</name>
    <dbReference type="NCBI Taxonomy" id="83302"/>
    <lineage>
        <taxon>Bacteria</taxon>
        <taxon>Bacillati</taxon>
        <taxon>Actinomycetota</taxon>
        <taxon>Actinomycetes</taxon>
        <taxon>Streptosporangiales</taxon>
        <taxon>Streptosporangiaceae</taxon>
        <taxon>Microbispora</taxon>
    </lineage>
</organism>
<keyword evidence="2" id="KW-1185">Reference proteome</keyword>